<dbReference type="SUPFAM" id="SSF103642">
    <property type="entry name" value="Sec-C motif"/>
    <property type="match status" value="1"/>
</dbReference>
<sequence>MQHDEHFLSRLERLDGGHAELALGLYYDSALVEHVLSVADIPADADRVALALGGPEDDGPYVIVARNGHFVTCLGQGMQVQDGQPIVTRHRLDTISESVESLRALISEAKAGGKGQIERALERTLRTGRHLNQQEFEALARWLPLLSIHLFVALIDAVQKCHQLYEHLCLHKKYSRRHHEALHEFWRSAWAVAHLTLSLGSDGGATLRGLIDRLEPELPGAGLQLPWGLIRLGVTSFAARGAWVASKLPTHVLPAAKRRYASGEGTFFSSMTDASSLIAIGLRHRRYQAEVRKALAKVGPPSDRRPTVVESISGLAAGSFDHLCANPEMFIDNAVESGRALLRQLYSDRDQAVLDSLDLDEVPGDVAVALFLTLPFKIFGMTQAVTGLFERIPWVVGVEARSFYLPEQYAAFGRASWTPDESITMIEARKGDIAVSRPPVVKGPKIGRNAPCPCGSGNKYKRCCGGPGASGHSK</sequence>
<evidence type="ECO:0000313" key="2">
    <source>
        <dbReference type="Proteomes" id="UP000238823"/>
    </source>
</evidence>
<dbReference type="Pfam" id="PF02810">
    <property type="entry name" value="SEC-C"/>
    <property type="match status" value="1"/>
</dbReference>
<dbReference type="AlphaFoldDB" id="A0A2S9YUS8"/>
<evidence type="ECO:0008006" key="3">
    <source>
        <dbReference type="Google" id="ProtNLM"/>
    </source>
</evidence>
<dbReference type="Gene3D" id="3.10.450.50">
    <property type="match status" value="1"/>
</dbReference>
<organism evidence="1 2">
    <name type="scientific">Enhygromyxa salina</name>
    <dbReference type="NCBI Taxonomy" id="215803"/>
    <lineage>
        <taxon>Bacteria</taxon>
        <taxon>Pseudomonadati</taxon>
        <taxon>Myxococcota</taxon>
        <taxon>Polyangia</taxon>
        <taxon>Nannocystales</taxon>
        <taxon>Nannocystaceae</taxon>
        <taxon>Enhygromyxa</taxon>
    </lineage>
</organism>
<dbReference type="Proteomes" id="UP000238823">
    <property type="component" value="Unassembled WGS sequence"/>
</dbReference>
<proteinExistence type="predicted"/>
<dbReference type="PANTHER" id="PTHR33747">
    <property type="entry name" value="UPF0225 PROTEIN SCO1677"/>
    <property type="match status" value="1"/>
</dbReference>
<comment type="caution">
    <text evidence="1">The sequence shown here is derived from an EMBL/GenBank/DDBJ whole genome shotgun (WGS) entry which is preliminary data.</text>
</comment>
<gene>
    <name evidence="1" type="ORF">ENSA7_14910</name>
</gene>
<accession>A0A2S9YUS8</accession>
<dbReference type="PANTHER" id="PTHR33747:SF1">
    <property type="entry name" value="ADENYLATE CYCLASE-ASSOCIATED CAP C-TERMINAL DOMAIN-CONTAINING PROTEIN"/>
    <property type="match status" value="1"/>
</dbReference>
<reference evidence="1 2" key="1">
    <citation type="submission" date="2018-03" db="EMBL/GenBank/DDBJ databases">
        <title>Draft Genome Sequences of the Obligatory Marine Myxobacteria Enhygromyxa salina SWB007.</title>
        <authorList>
            <person name="Poehlein A."/>
            <person name="Moghaddam J.A."/>
            <person name="Harms H."/>
            <person name="Alanjari M."/>
            <person name="Koenig G.M."/>
            <person name="Daniel R."/>
            <person name="Schaeberle T.F."/>
        </authorList>
    </citation>
    <scope>NUCLEOTIDE SEQUENCE [LARGE SCALE GENOMIC DNA]</scope>
    <source>
        <strain evidence="1 2">SWB007</strain>
    </source>
</reference>
<protein>
    <recommendedName>
        <fullName evidence="3">Preprotein translocase subunit SecA</fullName>
    </recommendedName>
</protein>
<dbReference type="InterPro" id="IPR004027">
    <property type="entry name" value="SEC_C_motif"/>
</dbReference>
<name>A0A2S9YUS8_9BACT</name>
<dbReference type="EMBL" id="PVNL01000035">
    <property type="protein sequence ID" value="PRQ08857.1"/>
    <property type="molecule type" value="Genomic_DNA"/>
</dbReference>
<evidence type="ECO:0000313" key="1">
    <source>
        <dbReference type="EMBL" id="PRQ08857.1"/>
    </source>
</evidence>